<dbReference type="Ensembl" id="ENSOART00020050994.1">
    <property type="protein sequence ID" value="ENSOARP00020036694.1"/>
    <property type="gene ID" value="ENSOARG00020022319.2"/>
</dbReference>
<reference evidence="1" key="1">
    <citation type="submission" date="2020-11" db="EMBL/GenBank/DDBJ databases">
        <authorList>
            <person name="Davenport K.M."/>
            <person name="Bickhart D.M."/>
            <person name="Smith T.P.L."/>
            <person name="Murdoch B.M."/>
            <person name="Rosen B.D."/>
        </authorList>
    </citation>
    <scope>NUCLEOTIDE SEQUENCE [LARGE SCALE GENOMIC DNA]</scope>
    <source>
        <strain evidence="1">OAR_USU_Benz2616</strain>
    </source>
</reference>
<reference evidence="1" key="2">
    <citation type="submission" date="2025-08" db="UniProtKB">
        <authorList>
            <consortium name="Ensembl"/>
        </authorList>
    </citation>
    <scope>IDENTIFICATION</scope>
</reference>
<gene>
    <name evidence="1" type="primary">QARS1</name>
</gene>
<protein>
    <submittedName>
        <fullName evidence="1">Glutaminyl-tRNA synthetase 1</fullName>
    </submittedName>
</protein>
<reference evidence="1" key="3">
    <citation type="submission" date="2025-09" db="UniProtKB">
        <authorList>
            <consortium name="Ensembl"/>
        </authorList>
    </citation>
    <scope>IDENTIFICATION</scope>
</reference>
<organism evidence="1">
    <name type="scientific">Ovis aries</name>
    <name type="common">Sheep</name>
    <dbReference type="NCBI Taxonomy" id="9940"/>
    <lineage>
        <taxon>Eukaryota</taxon>
        <taxon>Metazoa</taxon>
        <taxon>Chordata</taxon>
        <taxon>Craniata</taxon>
        <taxon>Vertebrata</taxon>
        <taxon>Euteleostomi</taxon>
        <taxon>Mammalia</taxon>
        <taxon>Eutheria</taxon>
        <taxon>Laurasiatheria</taxon>
        <taxon>Artiodactyla</taxon>
        <taxon>Ruminantia</taxon>
        <taxon>Pecora</taxon>
        <taxon>Bovidae</taxon>
        <taxon>Caprinae</taxon>
        <taxon>Ovis</taxon>
    </lineage>
</organism>
<proteinExistence type="predicted"/>
<accession>A0AC11CX61</accession>
<sequence length="214" mass="23137">MAALDSLSLFTGLGLSEQKARETLKNTVLSAQLREAATQAQQTLGSSIDKATGTLLYGLASRLRDPRRLSFLVSYIASRKIHTETQLSAALEYVQSHPLDPINTEDFEQECGVGVVVTPEQIEEAVSLSPAVSCLLRTDPEQKWLNFSNQGDPRVRVWVPGAFLNHTVWLSVGGGCHKSPPSQAPGRALPFQHGAADGRGSGCTQVGRWQNDQA</sequence>
<name>A0AC11CX61_SHEEP</name>
<evidence type="ECO:0000313" key="1">
    <source>
        <dbReference type="Ensembl" id="ENSOARP00020036694.1"/>
    </source>
</evidence>